<reference evidence="2 3" key="1">
    <citation type="submission" date="2024-08" db="EMBL/GenBank/DDBJ databases">
        <authorList>
            <person name="Cucini C."/>
            <person name="Frati F."/>
        </authorList>
    </citation>
    <scope>NUCLEOTIDE SEQUENCE [LARGE SCALE GENOMIC DNA]</scope>
</reference>
<evidence type="ECO:0000256" key="1">
    <source>
        <dbReference type="SAM" id="MobiDB-lite"/>
    </source>
</evidence>
<feature type="region of interest" description="Disordered" evidence="1">
    <location>
        <begin position="1"/>
        <end position="27"/>
    </location>
</feature>
<comment type="caution">
    <text evidence="2">The sequence shown here is derived from an EMBL/GenBank/DDBJ whole genome shotgun (WGS) entry which is preliminary data.</text>
</comment>
<dbReference type="EMBL" id="CAXLJM020000013">
    <property type="protein sequence ID" value="CAL8079453.1"/>
    <property type="molecule type" value="Genomic_DNA"/>
</dbReference>
<sequence length="114" mass="12311">MATPLDLNGCNDNNTTDSGKPEENQSPVKEAIAVELAEAIAASVIQQVKANYVAAVGQRLVDLSLTVGNGQENKGSSEEEKEEDPIEYSDEDFIVLEDLIVVSDENDSENEPCR</sequence>
<dbReference type="Proteomes" id="UP001642540">
    <property type="component" value="Unassembled WGS sequence"/>
</dbReference>
<feature type="compositionally biased region" description="Acidic residues" evidence="1">
    <location>
        <begin position="79"/>
        <end position="88"/>
    </location>
</feature>
<keyword evidence="3" id="KW-1185">Reference proteome</keyword>
<accession>A0ABP1PVT3</accession>
<gene>
    <name evidence="2" type="ORF">ODALV1_LOCUS4366</name>
</gene>
<evidence type="ECO:0000313" key="3">
    <source>
        <dbReference type="Proteomes" id="UP001642540"/>
    </source>
</evidence>
<protein>
    <submittedName>
        <fullName evidence="2">Uncharacterized protein</fullName>
    </submittedName>
</protein>
<evidence type="ECO:0000313" key="2">
    <source>
        <dbReference type="EMBL" id="CAL8079453.1"/>
    </source>
</evidence>
<feature type="region of interest" description="Disordered" evidence="1">
    <location>
        <begin position="65"/>
        <end position="88"/>
    </location>
</feature>
<proteinExistence type="predicted"/>
<name>A0ABP1PVT3_9HEXA</name>
<organism evidence="2 3">
    <name type="scientific">Orchesella dallaii</name>
    <dbReference type="NCBI Taxonomy" id="48710"/>
    <lineage>
        <taxon>Eukaryota</taxon>
        <taxon>Metazoa</taxon>
        <taxon>Ecdysozoa</taxon>
        <taxon>Arthropoda</taxon>
        <taxon>Hexapoda</taxon>
        <taxon>Collembola</taxon>
        <taxon>Entomobryomorpha</taxon>
        <taxon>Entomobryoidea</taxon>
        <taxon>Orchesellidae</taxon>
        <taxon>Orchesellinae</taxon>
        <taxon>Orchesella</taxon>
    </lineage>
</organism>